<evidence type="ECO:0000313" key="12">
    <source>
        <dbReference type="EMBL" id="KIW07960.1"/>
    </source>
</evidence>
<comment type="catalytic activity">
    <reaction evidence="8">
        <text>an aromatic L-alpha-amino acid + 2-oxoglutarate = an aromatic oxo-acid + L-glutamate</text>
        <dbReference type="Rhea" id="RHEA:17533"/>
        <dbReference type="ChEBI" id="CHEBI:16810"/>
        <dbReference type="ChEBI" id="CHEBI:29985"/>
        <dbReference type="ChEBI" id="CHEBI:73309"/>
        <dbReference type="ChEBI" id="CHEBI:84824"/>
        <dbReference type="EC" id="2.6.1.57"/>
    </reaction>
</comment>
<comment type="cofactor">
    <cofactor evidence="1">
        <name>pyridoxal 5'-phosphate</name>
        <dbReference type="ChEBI" id="CHEBI:597326"/>
    </cofactor>
</comment>
<dbReference type="GO" id="GO:0005737">
    <property type="term" value="C:cytoplasm"/>
    <property type="evidence" value="ECO:0007669"/>
    <property type="project" value="UniProtKB-SubCell"/>
</dbReference>
<comment type="similarity">
    <text evidence="3">Belongs to the class-I pyridoxal-phosphate-dependent aminotransferase family.</text>
</comment>
<evidence type="ECO:0000256" key="10">
    <source>
        <dbReference type="SAM" id="MobiDB-lite"/>
    </source>
</evidence>
<keyword evidence="13" id="KW-1185">Reference proteome</keyword>
<dbReference type="EC" id="2.6.1.57" evidence="9"/>
<evidence type="ECO:0000256" key="7">
    <source>
        <dbReference type="ARBA" id="ARBA00022898"/>
    </source>
</evidence>
<dbReference type="Gene3D" id="3.40.640.10">
    <property type="entry name" value="Type I PLP-dependent aspartate aminotransferase-like (Major domain)"/>
    <property type="match status" value="1"/>
</dbReference>
<dbReference type="SUPFAM" id="SSF53383">
    <property type="entry name" value="PLP-dependent transferases"/>
    <property type="match status" value="1"/>
</dbReference>
<dbReference type="GO" id="GO:0047536">
    <property type="term" value="F:2-aminoadipate transaminase activity"/>
    <property type="evidence" value="ECO:0007669"/>
    <property type="project" value="TreeGrafter"/>
</dbReference>
<dbReference type="InterPro" id="IPR015421">
    <property type="entry name" value="PyrdxlP-dep_Trfase_major"/>
</dbReference>
<dbReference type="RefSeq" id="XP_016217829.1">
    <property type="nucleotide sequence ID" value="XM_016354817.1"/>
</dbReference>
<keyword evidence="5" id="KW-0032">Aminotransferase</keyword>
<dbReference type="InterPro" id="IPR050859">
    <property type="entry name" value="Class-I_PLP-dep_aminotransf"/>
</dbReference>
<dbReference type="GO" id="GO:0008793">
    <property type="term" value="F:aromatic-amino-acid transaminase activity"/>
    <property type="evidence" value="ECO:0007669"/>
    <property type="project" value="TreeGrafter"/>
</dbReference>
<dbReference type="HOGENOM" id="CLU_017584_0_5_1"/>
<dbReference type="InterPro" id="IPR015424">
    <property type="entry name" value="PyrdxlP-dep_Trfase"/>
</dbReference>
<dbReference type="GO" id="GO:0019878">
    <property type="term" value="P:lysine biosynthetic process via aminoadipic acid"/>
    <property type="evidence" value="ECO:0007669"/>
    <property type="project" value="TreeGrafter"/>
</dbReference>
<evidence type="ECO:0000313" key="13">
    <source>
        <dbReference type="Proteomes" id="UP000053259"/>
    </source>
</evidence>
<feature type="domain" description="Aminotransferase class I/classII large" evidence="11">
    <location>
        <begin position="144"/>
        <end position="529"/>
    </location>
</feature>
<dbReference type="InterPro" id="IPR004839">
    <property type="entry name" value="Aminotransferase_I/II_large"/>
</dbReference>
<evidence type="ECO:0000256" key="4">
    <source>
        <dbReference type="ARBA" id="ARBA00022490"/>
    </source>
</evidence>
<dbReference type="PANTHER" id="PTHR42790">
    <property type="entry name" value="AMINOTRANSFERASE"/>
    <property type="match status" value="1"/>
</dbReference>
<dbReference type="GO" id="GO:0006571">
    <property type="term" value="P:tyrosine biosynthetic process"/>
    <property type="evidence" value="ECO:0007669"/>
    <property type="project" value="TreeGrafter"/>
</dbReference>
<organism evidence="12 13">
    <name type="scientific">Verruconis gallopava</name>
    <dbReference type="NCBI Taxonomy" id="253628"/>
    <lineage>
        <taxon>Eukaryota</taxon>
        <taxon>Fungi</taxon>
        <taxon>Dikarya</taxon>
        <taxon>Ascomycota</taxon>
        <taxon>Pezizomycotina</taxon>
        <taxon>Dothideomycetes</taxon>
        <taxon>Pleosporomycetidae</taxon>
        <taxon>Venturiales</taxon>
        <taxon>Sympoventuriaceae</taxon>
        <taxon>Verruconis</taxon>
    </lineage>
</organism>
<accession>A0A0D2AN74</accession>
<keyword evidence="4" id="KW-0963">Cytoplasm</keyword>
<dbReference type="FunFam" id="3.40.640.10:FF:000074">
    <property type="entry name" value="Aromatic amino acid aminotransferase"/>
    <property type="match status" value="1"/>
</dbReference>
<dbReference type="Pfam" id="PF00155">
    <property type="entry name" value="Aminotran_1_2"/>
    <property type="match status" value="1"/>
</dbReference>
<name>A0A0D2AN74_9PEZI</name>
<comment type="subcellular location">
    <subcellularLocation>
        <location evidence="2">Cytoplasm</location>
    </subcellularLocation>
</comment>
<evidence type="ECO:0000256" key="1">
    <source>
        <dbReference type="ARBA" id="ARBA00001933"/>
    </source>
</evidence>
<dbReference type="AlphaFoldDB" id="A0A0D2AN74"/>
<evidence type="ECO:0000259" key="11">
    <source>
        <dbReference type="Pfam" id="PF00155"/>
    </source>
</evidence>
<dbReference type="OrthoDB" id="691673at2759"/>
<dbReference type="STRING" id="253628.A0A0D2AN74"/>
<evidence type="ECO:0000256" key="5">
    <source>
        <dbReference type="ARBA" id="ARBA00022576"/>
    </source>
</evidence>
<dbReference type="GeneID" id="27309834"/>
<dbReference type="GO" id="GO:0009074">
    <property type="term" value="P:aromatic amino acid family catabolic process"/>
    <property type="evidence" value="ECO:0007669"/>
    <property type="project" value="TreeGrafter"/>
</dbReference>
<evidence type="ECO:0000256" key="6">
    <source>
        <dbReference type="ARBA" id="ARBA00022679"/>
    </source>
</evidence>
<evidence type="ECO:0000256" key="2">
    <source>
        <dbReference type="ARBA" id="ARBA00004496"/>
    </source>
</evidence>
<dbReference type="VEuPathDB" id="FungiDB:PV09_01861"/>
<dbReference type="FunCoup" id="A0A0D2AN74">
    <property type="interactions" value="256"/>
</dbReference>
<dbReference type="CDD" id="cd00609">
    <property type="entry name" value="AAT_like"/>
    <property type="match status" value="1"/>
</dbReference>
<reference evidence="12 13" key="1">
    <citation type="submission" date="2015-01" db="EMBL/GenBank/DDBJ databases">
        <title>The Genome Sequence of Ochroconis gallopava CBS43764.</title>
        <authorList>
            <consortium name="The Broad Institute Genomics Platform"/>
            <person name="Cuomo C."/>
            <person name="de Hoog S."/>
            <person name="Gorbushina A."/>
            <person name="Stielow B."/>
            <person name="Teixiera M."/>
            <person name="Abouelleil A."/>
            <person name="Chapman S.B."/>
            <person name="Priest M."/>
            <person name="Young S.K."/>
            <person name="Wortman J."/>
            <person name="Nusbaum C."/>
            <person name="Birren B."/>
        </authorList>
    </citation>
    <scope>NUCLEOTIDE SEQUENCE [LARGE SCALE GENOMIC DNA]</scope>
    <source>
        <strain evidence="12 13">CBS 43764</strain>
    </source>
</reference>
<dbReference type="PANTHER" id="PTHR42790:SF21">
    <property type="entry name" value="AROMATIC_AMINOADIPATE AMINOTRANSFERASE 1"/>
    <property type="match status" value="1"/>
</dbReference>
<keyword evidence="6" id="KW-0808">Transferase</keyword>
<dbReference type="InParanoid" id="A0A0D2AN74"/>
<evidence type="ECO:0000256" key="3">
    <source>
        <dbReference type="ARBA" id="ARBA00007441"/>
    </source>
</evidence>
<gene>
    <name evidence="12" type="ORF">PV09_01861</name>
</gene>
<proteinExistence type="inferred from homology"/>
<sequence>MAPPPAAVDVAAVTDTQGMTIPDPFSLPIKANEIYGRRKKTLAGQWGVAAPARSSSFKHVTLKRKPKAKRWDHRLNQESQSRGGSSLKGAAQYLSKPGIISLGGGLPSSEYFPFEEVAIKVPQPPHFSEAETAQTGATLHAGKHDLRDGKSIVDISVLFNYGQGHGSAQLLRWVTEHTELVHSPPYEDWECTMTVGSTSALDMTLRMFTNRGDYIISEEYTFATAVETAAPLGVKVVGVKMDEQGLLPDSLDHVLATWNPVQRGGARKPFLLYTVPSGQNPTGATQGAERRKQIYRVAQKHDLYIIEDEPYYFLQMQPYTGQDAPDVPPPASHEEFLKSLVPSYLSIDVDGRVMRMDSFSKVISPGSRVGWITASEQIVDRYKVHADVSTQGPSGMSQLMLFKLLDEHWGHEGYLDWLIFIRMEYTKRRDVILGACEKYLPREVVSWKPPMAGMFHWLQIDWKKHPHAATRSVTEIEEEIFKASIDKGALLMRGSWFYAEKDAVHDTCFLRATYAAAPSDKINEAIRRFGEAVRQSFGLKPMEESENGHA</sequence>
<dbReference type="EMBL" id="KN847532">
    <property type="protein sequence ID" value="KIW07960.1"/>
    <property type="molecule type" value="Genomic_DNA"/>
</dbReference>
<dbReference type="GO" id="GO:0030170">
    <property type="term" value="F:pyridoxal phosphate binding"/>
    <property type="evidence" value="ECO:0007669"/>
    <property type="project" value="InterPro"/>
</dbReference>
<evidence type="ECO:0000256" key="8">
    <source>
        <dbReference type="ARBA" id="ARBA00051993"/>
    </source>
</evidence>
<dbReference type="Proteomes" id="UP000053259">
    <property type="component" value="Unassembled WGS sequence"/>
</dbReference>
<evidence type="ECO:0000256" key="9">
    <source>
        <dbReference type="ARBA" id="ARBA00067014"/>
    </source>
</evidence>
<protein>
    <recommendedName>
        <fullName evidence="9">aromatic-amino-acid transaminase</fullName>
        <ecNumber evidence="9">2.6.1.57</ecNumber>
    </recommendedName>
</protein>
<feature type="region of interest" description="Disordered" evidence="10">
    <location>
        <begin position="65"/>
        <end position="88"/>
    </location>
</feature>
<keyword evidence="7" id="KW-0663">Pyridoxal phosphate</keyword>